<dbReference type="InterPro" id="IPR037523">
    <property type="entry name" value="VOC_core"/>
</dbReference>
<feature type="domain" description="VOC" evidence="1">
    <location>
        <begin position="11"/>
        <end position="130"/>
    </location>
</feature>
<name>A0A543GHZ9_9PSEU</name>
<keyword evidence="3" id="KW-1185">Reference proteome</keyword>
<dbReference type="Proteomes" id="UP000319818">
    <property type="component" value="Unassembled WGS sequence"/>
</dbReference>
<dbReference type="AlphaFoldDB" id="A0A543GHZ9"/>
<organism evidence="2 3">
    <name type="scientific">Pseudonocardia cypriaca</name>
    <dbReference type="NCBI Taxonomy" id="882449"/>
    <lineage>
        <taxon>Bacteria</taxon>
        <taxon>Bacillati</taxon>
        <taxon>Actinomycetota</taxon>
        <taxon>Actinomycetes</taxon>
        <taxon>Pseudonocardiales</taxon>
        <taxon>Pseudonocardiaceae</taxon>
        <taxon>Pseudonocardia</taxon>
    </lineage>
</organism>
<dbReference type="Gene3D" id="3.30.720.120">
    <property type="match status" value="1"/>
</dbReference>
<dbReference type="OrthoDB" id="9795306at2"/>
<comment type="caution">
    <text evidence="2">The sequence shown here is derived from an EMBL/GenBank/DDBJ whole genome shotgun (WGS) entry which is preliminary data.</text>
</comment>
<accession>A0A543GHZ9</accession>
<evidence type="ECO:0000313" key="2">
    <source>
        <dbReference type="EMBL" id="TQM45701.1"/>
    </source>
</evidence>
<dbReference type="PROSITE" id="PS51819">
    <property type="entry name" value="VOC"/>
    <property type="match status" value="1"/>
</dbReference>
<evidence type="ECO:0000313" key="3">
    <source>
        <dbReference type="Proteomes" id="UP000319818"/>
    </source>
</evidence>
<sequence>MTEATNPVPDGYTTVTPWMISKDTAGLIEFLEQAFGAEELARVENPNGPGIGHAEVRIGNAVVMLFDVLSPEWPHTPAFLRLYLPDGDAAYQRAVDAGATPLHRMTEMFWGDRVGRVRDPFGNVYWIQTRVAELEPDEIARRMVQPEFVAAMEYMQTGELVLGVFDVPAKATGGDEPVPELVVSHVTGRP</sequence>
<dbReference type="Gene3D" id="3.30.720.110">
    <property type="match status" value="1"/>
</dbReference>
<dbReference type="EMBL" id="VFPH01000001">
    <property type="protein sequence ID" value="TQM45701.1"/>
    <property type="molecule type" value="Genomic_DNA"/>
</dbReference>
<protein>
    <submittedName>
        <fullName evidence="2">Putative glyoxalase superfamily protein PhnB</fullName>
    </submittedName>
</protein>
<dbReference type="CDD" id="cd07246">
    <property type="entry name" value="VOC_like"/>
    <property type="match status" value="1"/>
</dbReference>
<dbReference type="Pfam" id="PF00903">
    <property type="entry name" value="Glyoxalase"/>
    <property type="match status" value="1"/>
</dbReference>
<proteinExistence type="predicted"/>
<gene>
    <name evidence="2" type="ORF">FB388_3101</name>
</gene>
<dbReference type="PANTHER" id="PTHR34109:SF1">
    <property type="entry name" value="VOC DOMAIN-CONTAINING PROTEIN"/>
    <property type="match status" value="1"/>
</dbReference>
<dbReference type="SUPFAM" id="SSF54593">
    <property type="entry name" value="Glyoxalase/Bleomycin resistance protein/Dihydroxybiphenyl dioxygenase"/>
    <property type="match status" value="1"/>
</dbReference>
<dbReference type="InterPro" id="IPR029068">
    <property type="entry name" value="Glyas_Bleomycin-R_OHBP_Dase"/>
</dbReference>
<dbReference type="RefSeq" id="WP_142101466.1">
    <property type="nucleotide sequence ID" value="NZ_VFPH01000001.1"/>
</dbReference>
<dbReference type="InterPro" id="IPR004360">
    <property type="entry name" value="Glyas_Fos-R_dOase_dom"/>
</dbReference>
<dbReference type="PANTHER" id="PTHR34109">
    <property type="entry name" value="BNAUNNG04460D PROTEIN-RELATED"/>
    <property type="match status" value="1"/>
</dbReference>
<reference evidence="2 3" key="1">
    <citation type="submission" date="2019-06" db="EMBL/GenBank/DDBJ databases">
        <title>Sequencing the genomes of 1000 actinobacteria strains.</title>
        <authorList>
            <person name="Klenk H.-P."/>
        </authorList>
    </citation>
    <scope>NUCLEOTIDE SEQUENCE [LARGE SCALE GENOMIC DNA]</scope>
    <source>
        <strain evidence="2 3">DSM 45511</strain>
    </source>
</reference>
<evidence type="ECO:0000259" key="1">
    <source>
        <dbReference type="PROSITE" id="PS51819"/>
    </source>
</evidence>